<sequence length="104" mass="11693">MTQYVDNDGDTWTRSEIDGLFYCPGMLNPRSFEYIQTNFGPLTVKDDDDVTQPTQPAPTMTREEALNKATEYVGKLATNARGYQGRDADEQGRCRRALRPVPTG</sequence>
<proteinExistence type="predicted"/>
<reference evidence="1 2" key="1">
    <citation type="journal article" date="2003" name="J. Bacteriol.">
        <title>Integration site for Streptomyces phage phiBT1 and development of site-specific integrating vectors.</title>
        <authorList>
            <person name="Gregory M.A."/>
            <person name="Till R."/>
            <person name="Smith M.C."/>
        </authorList>
    </citation>
    <scope>NUCLEOTIDE SEQUENCE</scope>
</reference>
<accession>Q859A0</accession>
<protein>
    <submittedName>
        <fullName evidence="1">Gp1.3</fullName>
    </submittedName>
</protein>
<dbReference type="RefSeq" id="NP_813717.1">
    <property type="nucleotide sequence ID" value="NC_004664.2"/>
</dbReference>
<gene>
    <name evidence="1" type="primary">1.3</name>
</gene>
<dbReference type="Proteomes" id="UP000001251">
    <property type="component" value="Segment"/>
</dbReference>
<dbReference type="GeneID" id="1258862"/>
<dbReference type="EMBL" id="AJ550940">
    <property type="protein sequence ID" value="CAD80125.1"/>
    <property type="molecule type" value="Genomic_DNA"/>
</dbReference>
<name>Q859A0_9CAUD</name>
<evidence type="ECO:0000313" key="1">
    <source>
        <dbReference type="EMBL" id="CAD80125.1"/>
    </source>
</evidence>
<keyword evidence="2" id="KW-1185">Reference proteome</keyword>
<dbReference type="KEGG" id="vg:1258862"/>
<organism evidence="1 2">
    <name type="scientific">Lomovskayavirus BT1</name>
    <dbReference type="NCBI Taxonomy" id="225588"/>
    <lineage>
        <taxon>Viruses</taxon>
        <taxon>Duplodnaviria</taxon>
        <taxon>Heunggongvirae</taxon>
        <taxon>Uroviricota</taxon>
        <taxon>Caudoviricetes</taxon>
        <taxon>Colingsworthviridae</taxon>
        <taxon>Lomovskayavirus</taxon>
    </lineage>
</organism>
<evidence type="ECO:0000313" key="2">
    <source>
        <dbReference type="Proteomes" id="UP000001251"/>
    </source>
</evidence>